<dbReference type="GO" id="GO:0016020">
    <property type="term" value="C:membrane"/>
    <property type="evidence" value="ECO:0007669"/>
    <property type="project" value="UniProtKB-SubCell"/>
</dbReference>
<evidence type="ECO:0000256" key="2">
    <source>
        <dbReference type="ARBA" id="ARBA00022692"/>
    </source>
</evidence>
<dbReference type="Proteomes" id="UP000780801">
    <property type="component" value="Unassembled WGS sequence"/>
</dbReference>
<feature type="transmembrane region" description="Helical" evidence="5">
    <location>
        <begin position="12"/>
        <end position="31"/>
    </location>
</feature>
<comment type="subcellular location">
    <subcellularLocation>
        <location evidence="1">Membrane</location>
    </subcellularLocation>
</comment>
<proteinExistence type="predicted"/>
<evidence type="ECO:0000256" key="3">
    <source>
        <dbReference type="ARBA" id="ARBA00022989"/>
    </source>
</evidence>
<evidence type="ECO:0000256" key="5">
    <source>
        <dbReference type="SAM" id="Phobius"/>
    </source>
</evidence>
<protein>
    <submittedName>
        <fullName evidence="6">Uncharacterized protein</fullName>
    </submittedName>
</protein>
<evidence type="ECO:0000256" key="4">
    <source>
        <dbReference type="ARBA" id="ARBA00023136"/>
    </source>
</evidence>
<evidence type="ECO:0000313" key="6">
    <source>
        <dbReference type="EMBL" id="KAF9586581.1"/>
    </source>
</evidence>
<dbReference type="EMBL" id="JAABOA010000016">
    <property type="protein sequence ID" value="KAF9586581.1"/>
    <property type="molecule type" value="Genomic_DNA"/>
</dbReference>
<keyword evidence="7" id="KW-1185">Reference proteome</keyword>
<dbReference type="Pfam" id="PF23489">
    <property type="entry name" value="V-ATPase_su_f"/>
    <property type="match status" value="1"/>
</dbReference>
<accession>A0A9P6G5C3</accession>
<dbReference type="OrthoDB" id="67317at2759"/>
<evidence type="ECO:0000256" key="1">
    <source>
        <dbReference type="ARBA" id="ARBA00004370"/>
    </source>
</evidence>
<sequence length="72" mass="7699">MKPVVSQGNATCCFIFSIFGVIFLGTMAFLFSIPAESLSHTVDDPSDPKAAAQACLTATAFYAFMIFFCGCQ</sequence>
<comment type="caution">
    <text evidence="6">The sequence shown here is derived from an EMBL/GenBank/DDBJ whole genome shotgun (WGS) entry which is preliminary data.</text>
</comment>
<feature type="transmembrane region" description="Helical" evidence="5">
    <location>
        <begin position="51"/>
        <end position="71"/>
    </location>
</feature>
<reference evidence="6" key="1">
    <citation type="journal article" date="2020" name="Fungal Divers.">
        <title>Resolving the Mortierellaceae phylogeny through synthesis of multi-gene phylogenetics and phylogenomics.</title>
        <authorList>
            <person name="Vandepol N."/>
            <person name="Liber J."/>
            <person name="Desiro A."/>
            <person name="Na H."/>
            <person name="Kennedy M."/>
            <person name="Barry K."/>
            <person name="Grigoriev I.V."/>
            <person name="Miller A.N."/>
            <person name="O'Donnell K."/>
            <person name="Stajich J.E."/>
            <person name="Bonito G."/>
        </authorList>
    </citation>
    <scope>NUCLEOTIDE SEQUENCE</scope>
    <source>
        <strain evidence="6">KOD1015</strain>
    </source>
</reference>
<dbReference type="InterPro" id="IPR056552">
    <property type="entry name" value="Ribonucl_Kappa"/>
</dbReference>
<gene>
    <name evidence="6" type="ORF">BGW38_001826</name>
</gene>
<keyword evidence="4 5" id="KW-0472">Membrane</keyword>
<evidence type="ECO:0000313" key="7">
    <source>
        <dbReference type="Proteomes" id="UP000780801"/>
    </source>
</evidence>
<name>A0A9P6G5C3_9FUNG</name>
<keyword evidence="3 5" id="KW-1133">Transmembrane helix</keyword>
<dbReference type="AlphaFoldDB" id="A0A9P6G5C3"/>
<keyword evidence="2 5" id="KW-0812">Transmembrane</keyword>
<organism evidence="6 7">
    <name type="scientific">Lunasporangiospora selenospora</name>
    <dbReference type="NCBI Taxonomy" id="979761"/>
    <lineage>
        <taxon>Eukaryota</taxon>
        <taxon>Fungi</taxon>
        <taxon>Fungi incertae sedis</taxon>
        <taxon>Mucoromycota</taxon>
        <taxon>Mortierellomycotina</taxon>
        <taxon>Mortierellomycetes</taxon>
        <taxon>Mortierellales</taxon>
        <taxon>Mortierellaceae</taxon>
        <taxon>Lunasporangiospora</taxon>
    </lineage>
</organism>